<dbReference type="PANTHER" id="PTHR32022:SF10">
    <property type="entry name" value="D-GLUTAMATE CYCLASE, MITOCHONDRIAL"/>
    <property type="match status" value="1"/>
</dbReference>
<dbReference type="Pfam" id="PF14336">
    <property type="entry name" value="GLUCM-like_C"/>
    <property type="match status" value="1"/>
</dbReference>
<comment type="caution">
    <text evidence="3">The sequence shown here is derived from an EMBL/GenBank/DDBJ whole genome shotgun (WGS) entry which is preliminary data.</text>
</comment>
<organism evidence="3 4">
    <name type="scientific">Cyclotella cryptica</name>
    <dbReference type="NCBI Taxonomy" id="29204"/>
    <lineage>
        <taxon>Eukaryota</taxon>
        <taxon>Sar</taxon>
        <taxon>Stramenopiles</taxon>
        <taxon>Ochrophyta</taxon>
        <taxon>Bacillariophyta</taxon>
        <taxon>Coscinodiscophyceae</taxon>
        <taxon>Thalassiosirophycidae</taxon>
        <taxon>Stephanodiscales</taxon>
        <taxon>Stephanodiscaceae</taxon>
        <taxon>Cyclotella</taxon>
    </lineage>
</organism>
<feature type="region of interest" description="Disordered" evidence="1">
    <location>
        <begin position="22"/>
        <end position="45"/>
    </location>
</feature>
<gene>
    <name evidence="3" type="ORF">HJC23_009425</name>
</gene>
<dbReference type="AlphaFoldDB" id="A0ABD3PY92"/>
<dbReference type="Gene3D" id="3.90.1640.20">
    <property type="entry name" value="TON_0340"/>
    <property type="match status" value="1"/>
</dbReference>
<proteinExistence type="predicted"/>
<reference evidence="3 4" key="1">
    <citation type="journal article" date="2020" name="G3 (Bethesda)">
        <title>Improved Reference Genome for Cyclotella cryptica CCMP332, a Model for Cell Wall Morphogenesis, Salinity Adaptation, and Lipid Production in Diatoms (Bacillariophyta).</title>
        <authorList>
            <person name="Roberts W.R."/>
            <person name="Downey K.M."/>
            <person name="Ruck E.C."/>
            <person name="Traller J.C."/>
            <person name="Alverson A.J."/>
        </authorList>
    </citation>
    <scope>NUCLEOTIDE SEQUENCE [LARGE SCALE GENOMIC DNA]</scope>
    <source>
        <strain evidence="3 4">CCMP332</strain>
    </source>
</reference>
<dbReference type="Proteomes" id="UP001516023">
    <property type="component" value="Unassembled WGS sequence"/>
</dbReference>
<evidence type="ECO:0000259" key="2">
    <source>
        <dbReference type="Pfam" id="PF14336"/>
    </source>
</evidence>
<feature type="domain" description="D-glutamate cyclase-like C-terminal" evidence="2">
    <location>
        <begin position="76"/>
        <end position="403"/>
    </location>
</feature>
<feature type="compositionally biased region" description="Low complexity" evidence="1">
    <location>
        <begin position="23"/>
        <end position="34"/>
    </location>
</feature>
<accession>A0ABD3PY92</accession>
<protein>
    <recommendedName>
        <fullName evidence="2">D-glutamate cyclase-like C-terminal domain-containing protein</fullName>
    </recommendedName>
</protein>
<feature type="region of interest" description="Disordered" evidence="1">
    <location>
        <begin position="110"/>
        <end position="130"/>
    </location>
</feature>
<dbReference type="EMBL" id="JABMIG020000099">
    <property type="protein sequence ID" value="KAL3792697.1"/>
    <property type="molecule type" value="Genomic_DNA"/>
</dbReference>
<evidence type="ECO:0000313" key="3">
    <source>
        <dbReference type="EMBL" id="KAL3792697.1"/>
    </source>
</evidence>
<sequence length="412" mass="44618">MIISKALLVNLVITSKKNFPRASSFTLSSSSSSSPHRHLQSQTRPLSSILPRSIMSLNVSTSNVLSDETLSKVSKIHSIVSSDVNDRGMKHLIVDGDFLEAAKLFARLTRSKNTPEQPSQRQSTTDNDGIRPTVLLLSGFPCLVDHDPPTETDGPNGTFALAYCAVALGYRCVIVTDECNAKVFEAGLKSLLEIMSLTHDGSLIDFKVFEGRDVITLEDENNMKELASMADLIVACERAGPASDGNCYTMRGIDMTSRKLIAPLHKMMEYTKNNRVTFIGIGDGGNELGMGKVIERVKRHIPMGETIGCVVPADYLIAASVSNWGAYALCGAAALIRAEDSDSDGSCSSTPAWMKKCLVTEEEDLNILKECMKAGCRDGVNGRLDEPFVDGMPAEKSLECLRAIWDAALGES</sequence>
<evidence type="ECO:0000256" key="1">
    <source>
        <dbReference type="SAM" id="MobiDB-lite"/>
    </source>
</evidence>
<keyword evidence="4" id="KW-1185">Reference proteome</keyword>
<dbReference type="PANTHER" id="PTHR32022">
    <property type="entry name" value="D-GLUTAMATE CYCLASE, MITOCHONDRIAL"/>
    <property type="match status" value="1"/>
</dbReference>
<feature type="compositionally biased region" description="Polar residues" evidence="1">
    <location>
        <begin position="111"/>
        <end position="127"/>
    </location>
</feature>
<evidence type="ECO:0000313" key="4">
    <source>
        <dbReference type="Proteomes" id="UP001516023"/>
    </source>
</evidence>
<name>A0ABD3PY92_9STRA</name>
<dbReference type="InterPro" id="IPR025504">
    <property type="entry name" value="GLUCM_C"/>
</dbReference>